<keyword evidence="3" id="KW-1185">Reference proteome</keyword>
<evidence type="ECO:0000313" key="2">
    <source>
        <dbReference type="EMBL" id="RDX79085.1"/>
    </source>
</evidence>
<dbReference type="EMBL" id="QJKJ01008644">
    <property type="protein sequence ID" value="RDX79085.1"/>
    <property type="molecule type" value="Genomic_DNA"/>
</dbReference>
<dbReference type="Proteomes" id="UP000257109">
    <property type="component" value="Unassembled WGS sequence"/>
</dbReference>
<dbReference type="AlphaFoldDB" id="A0A371FL58"/>
<reference evidence="2" key="1">
    <citation type="submission" date="2018-05" db="EMBL/GenBank/DDBJ databases">
        <title>Draft genome of Mucuna pruriens seed.</title>
        <authorList>
            <person name="Nnadi N.E."/>
            <person name="Vos R."/>
            <person name="Hasami M.H."/>
            <person name="Devisetty U.K."/>
            <person name="Aguiy J.C."/>
        </authorList>
    </citation>
    <scope>NUCLEOTIDE SEQUENCE [LARGE SCALE GENOMIC DNA]</scope>
    <source>
        <strain evidence="2">JCA_2017</strain>
    </source>
</reference>
<accession>A0A371FL58</accession>
<keyword evidence="1" id="KW-0472">Membrane</keyword>
<organism evidence="2 3">
    <name type="scientific">Mucuna pruriens</name>
    <name type="common">Velvet bean</name>
    <name type="synonym">Dolichos pruriens</name>
    <dbReference type="NCBI Taxonomy" id="157652"/>
    <lineage>
        <taxon>Eukaryota</taxon>
        <taxon>Viridiplantae</taxon>
        <taxon>Streptophyta</taxon>
        <taxon>Embryophyta</taxon>
        <taxon>Tracheophyta</taxon>
        <taxon>Spermatophyta</taxon>
        <taxon>Magnoliopsida</taxon>
        <taxon>eudicotyledons</taxon>
        <taxon>Gunneridae</taxon>
        <taxon>Pentapetalae</taxon>
        <taxon>rosids</taxon>
        <taxon>fabids</taxon>
        <taxon>Fabales</taxon>
        <taxon>Fabaceae</taxon>
        <taxon>Papilionoideae</taxon>
        <taxon>50 kb inversion clade</taxon>
        <taxon>NPAAA clade</taxon>
        <taxon>indigoferoid/millettioid clade</taxon>
        <taxon>Phaseoleae</taxon>
        <taxon>Mucuna</taxon>
    </lineage>
</organism>
<proteinExistence type="predicted"/>
<evidence type="ECO:0000313" key="3">
    <source>
        <dbReference type="Proteomes" id="UP000257109"/>
    </source>
</evidence>
<keyword evidence="1" id="KW-1133">Transmembrane helix</keyword>
<protein>
    <submittedName>
        <fullName evidence="2">Uncharacterized protein</fullName>
    </submittedName>
</protein>
<feature type="transmembrane region" description="Helical" evidence="1">
    <location>
        <begin position="12"/>
        <end position="33"/>
    </location>
</feature>
<sequence>MSSFLELPSIPFFFTTFSLLPPFYFLLLVMTIGSPPVRGLASSPLPLSAWFLALPARKLLLVWQKIGAPLCVYDIVIVKEETVPKRGLMRRHTARHQHAIGWMKPSRPKGDDWHNPPCWSLVNKDIALSSKWACFVRGQIAKTNNLAISIKVERACLREWEERFITTLQGQSAFSYVELLKKGRLTPSQLKVLYCKKESTIATPTVAKTILPIFSEQALVVPSATSSNQTLVLPPTTSSE</sequence>
<evidence type="ECO:0000256" key="1">
    <source>
        <dbReference type="SAM" id="Phobius"/>
    </source>
</evidence>
<feature type="non-terminal residue" evidence="2">
    <location>
        <position position="1"/>
    </location>
</feature>
<comment type="caution">
    <text evidence="2">The sequence shown here is derived from an EMBL/GenBank/DDBJ whole genome shotgun (WGS) entry which is preliminary data.</text>
</comment>
<name>A0A371FL58_MUCPR</name>
<gene>
    <name evidence="2" type="ORF">CR513_40532</name>
</gene>
<keyword evidence="1" id="KW-0812">Transmembrane</keyword>